<dbReference type="SUPFAM" id="SSF55729">
    <property type="entry name" value="Acyl-CoA N-acyltransferases (Nat)"/>
    <property type="match status" value="1"/>
</dbReference>
<gene>
    <name evidence="4" type="ORF">A9W98_35740</name>
    <name evidence="5" type="ORF">AWC08_15550</name>
</gene>
<dbReference type="AlphaFoldDB" id="A0A1A6B7M5"/>
<organism evidence="4 6">
    <name type="scientific">Mycobacterium gordonae</name>
    <dbReference type="NCBI Taxonomy" id="1778"/>
    <lineage>
        <taxon>Bacteria</taxon>
        <taxon>Bacillati</taxon>
        <taxon>Actinomycetota</taxon>
        <taxon>Actinomycetes</taxon>
        <taxon>Mycobacteriales</taxon>
        <taxon>Mycobacteriaceae</taxon>
        <taxon>Mycobacterium</taxon>
    </lineage>
</organism>
<comment type="caution">
    <text evidence="4">The sequence shown here is derived from an EMBL/GenBank/DDBJ whole genome shotgun (WGS) entry which is preliminary data.</text>
</comment>
<dbReference type="Proteomes" id="UP000193928">
    <property type="component" value="Unassembled WGS sequence"/>
</dbReference>
<dbReference type="GO" id="GO:0016747">
    <property type="term" value="F:acyltransferase activity, transferring groups other than amino-acyl groups"/>
    <property type="evidence" value="ECO:0007669"/>
    <property type="project" value="InterPro"/>
</dbReference>
<proteinExistence type="predicted"/>
<dbReference type="CDD" id="cd04301">
    <property type="entry name" value="NAT_SF"/>
    <property type="match status" value="1"/>
</dbReference>
<dbReference type="InterPro" id="IPR050832">
    <property type="entry name" value="Bact_Acetyltransf"/>
</dbReference>
<reference evidence="4 6" key="2">
    <citation type="submission" date="2016-06" db="EMBL/GenBank/DDBJ databases">
        <authorList>
            <person name="Kjaerup R.B."/>
            <person name="Dalgaard T.S."/>
            <person name="Juul-Madsen H.R."/>
        </authorList>
    </citation>
    <scope>NUCLEOTIDE SEQUENCE [LARGE SCALE GENOMIC DNA]</scope>
    <source>
        <strain evidence="4 6">1245752.6</strain>
    </source>
</reference>
<evidence type="ECO:0000313" key="6">
    <source>
        <dbReference type="Proteomes" id="UP000093757"/>
    </source>
</evidence>
<feature type="domain" description="N-acetyltransferase" evidence="3">
    <location>
        <begin position="9"/>
        <end position="151"/>
    </location>
</feature>
<evidence type="ECO:0000313" key="7">
    <source>
        <dbReference type="Proteomes" id="UP000193928"/>
    </source>
</evidence>
<keyword evidence="7" id="KW-1185">Reference proteome</keyword>
<evidence type="ECO:0000313" key="4">
    <source>
        <dbReference type="EMBL" id="OBR98351.1"/>
    </source>
</evidence>
<dbReference type="Gene3D" id="3.40.630.30">
    <property type="match status" value="1"/>
</dbReference>
<dbReference type="Proteomes" id="UP000093757">
    <property type="component" value="Unassembled WGS sequence"/>
</dbReference>
<evidence type="ECO:0000313" key="5">
    <source>
        <dbReference type="EMBL" id="ORV95288.1"/>
    </source>
</evidence>
<protein>
    <submittedName>
        <fullName evidence="4">GNAT family acetyltransferase</fullName>
    </submittedName>
</protein>
<dbReference type="EMBL" id="MAEM01000527">
    <property type="protein sequence ID" value="OBR98351.1"/>
    <property type="molecule type" value="Genomic_DNA"/>
</dbReference>
<evidence type="ECO:0000256" key="2">
    <source>
        <dbReference type="ARBA" id="ARBA00023315"/>
    </source>
</evidence>
<dbReference type="PROSITE" id="PS51186">
    <property type="entry name" value="GNAT"/>
    <property type="match status" value="1"/>
</dbReference>
<keyword evidence="2" id="KW-0012">Acyltransferase</keyword>
<name>A0A1A6B7M5_MYCGO</name>
<dbReference type="EMBL" id="LQOY01000022">
    <property type="protein sequence ID" value="ORV95288.1"/>
    <property type="molecule type" value="Genomic_DNA"/>
</dbReference>
<keyword evidence="1 4" id="KW-0808">Transferase</keyword>
<accession>A0A1A6B7M5</accession>
<reference evidence="5 7" key="1">
    <citation type="submission" date="2016-01" db="EMBL/GenBank/DDBJ databases">
        <title>The new phylogeny of the genus Mycobacterium.</title>
        <authorList>
            <person name="Tarcisio F."/>
            <person name="Conor M."/>
            <person name="Antonella G."/>
            <person name="Elisabetta G."/>
            <person name="Giulia F.S."/>
            <person name="Sara T."/>
            <person name="Anna F."/>
            <person name="Clotilde B."/>
            <person name="Roberto B."/>
            <person name="Veronica D.S."/>
            <person name="Fabio R."/>
            <person name="Monica P."/>
            <person name="Olivier J."/>
            <person name="Enrico T."/>
            <person name="Nicola S."/>
        </authorList>
    </citation>
    <scope>NUCLEOTIDE SEQUENCE [LARGE SCALE GENOMIC DNA]</scope>
    <source>
        <strain evidence="5 7">DSM 44160</strain>
    </source>
</reference>
<evidence type="ECO:0000256" key="1">
    <source>
        <dbReference type="ARBA" id="ARBA00022679"/>
    </source>
</evidence>
<dbReference type="PANTHER" id="PTHR43877">
    <property type="entry name" value="AMINOALKYLPHOSPHONATE N-ACETYLTRANSFERASE-RELATED-RELATED"/>
    <property type="match status" value="1"/>
</dbReference>
<sequence length="151" mass="16435">MAALAAQTFPLACPPSVAAEHVAAFIAAHLSAARFGEYLSDPQRGILTARREGRIVGYAMLIRDQPAQQVELSKLYTLAEYHGTGVAAALMEAAVARAAEWGAQRVWLGVNQENQRAQRFYAKAGFSVTGTRSFRLGPHLENDYVMTRELG</sequence>
<evidence type="ECO:0000259" key="3">
    <source>
        <dbReference type="PROSITE" id="PS51186"/>
    </source>
</evidence>
<dbReference type="OrthoDB" id="143110at2"/>
<dbReference type="Pfam" id="PF00583">
    <property type="entry name" value="Acetyltransf_1"/>
    <property type="match status" value="1"/>
</dbReference>
<dbReference type="InterPro" id="IPR016181">
    <property type="entry name" value="Acyl_CoA_acyltransferase"/>
</dbReference>
<dbReference type="InterPro" id="IPR000182">
    <property type="entry name" value="GNAT_dom"/>
</dbReference>